<keyword evidence="1" id="KW-0812">Transmembrane</keyword>
<dbReference type="AlphaFoldDB" id="A0A2H0CVG4"/>
<reference evidence="2 3" key="1">
    <citation type="submission" date="2017-09" db="EMBL/GenBank/DDBJ databases">
        <title>Depth-based differentiation of microbial function through sediment-hosted aquifers and enrichment of novel symbionts in the deep terrestrial subsurface.</title>
        <authorList>
            <person name="Probst A.J."/>
            <person name="Ladd B."/>
            <person name="Jarett J.K."/>
            <person name="Geller-Mcgrath D.E."/>
            <person name="Sieber C.M."/>
            <person name="Emerson J.B."/>
            <person name="Anantharaman K."/>
            <person name="Thomas B.C."/>
            <person name="Malmstrom R."/>
            <person name="Stieglmeier M."/>
            <person name="Klingl A."/>
            <person name="Woyke T."/>
            <person name="Ryan C.M."/>
            <person name="Banfield J.F."/>
        </authorList>
    </citation>
    <scope>NUCLEOTIDE SEQUENCE [LARGE SCALE GENOMIC DNA]</scope>
    <source>
        <strain evidence="2">CG22_combo_CG10-13_8_21_14_all_47_15</strain>
    </source>
</reference>
<keyword evidence="1" id="KW-1133">Transmembrane helix</keyword>
<organism evidence="2 3">
    <name type="scientific">Candidatus Lloydbacteria bacterium CG22_combo_CG10-13_8_21_14_all_47_15</name>
    <dbReference type="NCBI Taxonomy" id="1974635"/>
    <lineage>
        <taxon>Bacteria</taxon>
        <taxon>Candidatus Lloydiibacteriota</taxon>
    </lineage>
</organism>
<keyword evidence="1" id="KW-0472">Membrane</keyword>
<name>A0A2H0CVG4_9BACT</name>
<evidence type="ECO:0000313" key="3">
    <source>
        <dbReference type="Proteomes" id="UP000230638"/>
    </source>
</evidence>
<proteinExistence type="predicted"/>
<gene>
    <name evidence="2" type="ORF">COW88_02055</name>
</gene>
<accession>A0A2H0CVG4</accession>
<feature type="transmembrane region" description="Helical" evidence="1">
    <location>
        <begin position="20"/>
        <end position="41"/>
    </location>
</feature>
<protein>
    <submittedName>
        <fullName evidence="2">Uncharacterized protein</fullName>
    </submittedName>
</protein>
<evidence type="ECO:0000256" key="1">
    <source>
        <dbReference type="SAM" id="Phobius"/>
    </source>
</evidence>
<evidence type="ECO:0000313" key="2">
    <source>
        <dbReference type="EMBL" id="PIP73380.1"/>
    </source>
</evidence>
<dbReference type="EMBL" id="PCTL01000021">
    <property type="protein sequence ID" value="PIP73380.1"/>
    <property type="molecule type" value="Genomic_DNA"/>
</dbReference>
<comment type="caution">
    <text evidence="2">The sequence shown here is derived from an EMBL/GenBank/DDBJ whole genome shotgun (WGS) entry which is preliminary data.</text>
</comment>
<dbReference type="Proteomes" id="UP000230638">
    <property type="component" value="Unassembled WGS sequence"/>
</dbReference>
<sequence>MRFYRDTKHHGRGSAGTTIIEVLAYVTILAMISVIVIQTILSANTSFGGLRASKEVNLSALSALDVFAREIRGATSVDTTGSVFDTSPGILSLNTTNGDALASVLFRVENGTLVFYRDGAFVGSLLSGSTTVNTLLFEYAPTQNSELVKITLGLTATTVKTTKSETFYTSAVVRSQ</sequence>